<protein>
    <submittedName>
        <fullName evidence="1">Uncharacterized protein</fullName>
    </submittedName>
</protein>
<organism evidence="1 2">
    <name type="scientific">Octadecabacter antarcticus 307</name>
    <dbReference type="NCBI Taxonomy" id="391626"/>
    <lineage>
        <taxon>Bacteria</taxon>
        <taxon>Pseudomonadati</taxon>
        <taxon>Pseudomonadota</taxon>
        <taxon>Alphaproteobacteria</taxon>
        <taxon>Rhodobacterales</taxon>
        <taxon>Roseobacteraceae</taxon>
        <taxon>Octadecabacter</taxon>
    </lineage>
</organism>
<dbReference type="HOGENOM" id="CLU_2396747_0_0_5"/>
<dbReference type="EMBL" id="CP003740">
    <property type="protein sequence ID" value="AGI69134.1"/>
    <property type="molecule type" value="Genomic_DNA"/>
</dbReference>
<proteinExistence type="predicted"/>
<dbReference type="Proteomes" id="UP000005307">
    <property type="component" value="Chromosome"/>
</dbReference>
<dbReference type="AlphaFoldDB" id="M9R905"/>
<keyword evidence="2" id="KW-1185">Reference proteome</keyword>
<sequence length="93" mass="10163">MELVGLDWRVPDFSALCRPRPGSRNAVSMRGAKDVVRCYSIPRIGGAAAPLDPFSWLVSKPLLGSGQHWHQSPLSAACFACACHRRRFGLVTV</sequence>
<dbReference type="KEGG" id="oat:OAN307_c36740"/>
<reference evidence="1 2" key="1">
    <citation type="journal article" date="2013" name="PLoS ONE">
        <title>Poles Apart: Arctic and Antarctic Octadecabacter strains Share High Genome Plasticity and a New Type of Xanthorhodopsin.</title>
        <authorList>
            <person name="Vollmers J."/>
            <person name="Voget S."/>
            <person name="Dietrich S."/>
            <person name="Gollnow K."/>
            <person name="Smits M."/>
            <person name="Meyer K."/>
            <person name="Brinkhoff T."/>
            <person name="Simon M."/>
            <person name="Daniel R."/>
        </authorList>
    </citation>
    <scope>NUCLEOTIDE SEQUENCE [LARGE SCALE GENOMIC DNA]</scope>
    <source>
        <strain evidence="1 2">307</strain>
    </source>
</reference>
<name>M9R905_9RHOB</name>
<evidence type="ECO:0000313" key="1">
    <source>
        <dbReference type="EMBL" id="AGI69134.1"/>
    </source>
</evidence>
<accession>M9R905</accession>
<dbReference type="STRING" id="391626.OAN307_c36740"/>
<gene>
    <name evidence="1" type="ORF">OAN307_c36740</name>
</gene>
<evidence type="ECO:0000313" key="2">
    <source>
        <dbReference type="Proteomes" id="UP000005307"/>
    </source>
</evidence>